<dbReference type="Proteomes" id="UP000465112">
    <property type="component" value="Chromosome 16"/>
</dbReference>
<keyword evidence="3" id="KW-0963">Cytoplasm</keyword>
<name>A0A6A5EJ16_PERFL</name>
<keyword evidence="9" id="KW-1185">Reference proteome</keyword>
<evidence type="ECO:0000256" key="2">
    <source>
        <dbReference type="ARBA" id="ARBA00009468"/>
    </source>
</evidence>
<feature type="domain" description="Cytoskeleton-associated protein 2 C-terminal" evidence="7">
    <location>
        <begin position="54"/>
        <end position="218"/>
    </location>
</feature>
<gene>
    <name evidence="8" type="ORF">PFLUV_G00195570</name>
</gene>
<sequence length="228" mass="25633">MNTTLDQLENSDADLPVDTQDGIDDVVVNLCAALDAFPYEDELPQVTDVCNNVEMEDGKQKDECKTEEWKEEEMRGKEGEKPKVEQVKDGVEESSDQKVETDEEVESDDDDDVVMETVPQMEDASVIKYSVKTTPYLQSVKKAIEDEASTSTSRKKSNIKDVKFLTPVRRSCRIERTSSRLPAMLADHDPCVSSLAELVQLDDGNAANAYIYRKNHALLEDLPDQPRL</sequence>
<feature type="compositionally biased region" description="Acidic residues" evidence="6">
    <location>
        <begin position="101"/>
        <end position="110"/>
    </location>
</feature>
<comment type="caution">
    <text evidence="8">The sequence shown here is derived from an EMBL/GenBank/DDBJ whole genome shotgun (WGS) entry which is preliminary data.</text>
</comment>
<evidence type="ECO:0000259" key="7">
    <source>
        <dbReference type="Pfam" id="PF15297"/>
    </source>
</evidence>
<dbReference type="InterPro" id="IPR029197">
    <property type="entry name" value="CKAP2_C"/>
</dbReference>
<dbReference type="InterPro" id="IPR026165">
    <property type="entry name" value="CKAP2_fam"/>
</dbReference>
<evidence type="ECO:0000313" key="8">
    <source>
        <dbReference type="EMBL" id="KAF1378925.1"/>
    </source>
</evidence>
<comment type="subcellular location">
    <subcellularLocation>
        <location evidence="1">Cytoplasm</location>
        <location evidence="1">Cytoskeleton</location>
    </subcellularLocation>
</comment>
<feature type="compositionally biased region" description="Basic and acidic residues" evidence="6">
    <location>
        <begin position="56"/>
        <end position="100"/>
    </location>
</feature>
<evidence type="ECO:0000256" key="3">
    <source>
        <dbReference type="ARBA" id="ARBA00022490"/>
    </source>
</evidence>
<dbReference type="PANTHER" id="PTHR16076:SF8">
    <property type="entry name" value="CYTOSKELETON-ASSOCIATED PROTEIN 2"/>
    <property type="match status" value="1"/>
</dbReference>
<dbReference type="GO" id="GO:0007026">
    <property type="term" value="P:negative regulation of microtubule depolymerization"/>
    <property type="evidence" value="ECO:0007669"/>
    <property type="project" value="TreeGrafter"/>
</dbReference>
<dbReference type="PANTHER" id="PTHR16076">
    <property type="entry name" value="CYTOSKELETON ASSOCIATED PROTEIN 2-RELATED"/>
    <property type="match status" value="1"/>
</dbReference>
<evidence type="ECO:0000256" key="6">
    <source>
        <dbReference type="SAM" id="MobiDB-lite"/>
    </source>
</evidence>
<dbReference type="Pfam" id="PF15297">
    <property type="entry name" value="CKAP2_C"/>
    <property type="match status" value="1"/>
</dbReference>
<evidence type="ECO:0000313" key="9">
    <source>
        <dbReference type="Proteomes" id="UP000465112"/>
    </source>
</evidence>
<reference evidence="8 9" key="1">
    <citation type="submission" date="2019-06" db="EMBL/GenBank/DDBJ databases">
        <title>A chromosome-scale genome assembly of the European perch, Perca fluviatilis.</title>
        <authorList>
            <person name="Roques C."/>
            <person name="Zahm M."/>
            <person name="Cabau C."/>
            <person name="Klopp C."/>
            <person name="Bouchez O."/>
            <person name="Donnadieu C."/>
            <person name="Kuhl H."/>
            <person name="Gislard M."/>
            <person name="Guendouz S."/>
            <person name="Journot L."/>
            <person name="Haffray P."/>
            <person name="Bestin A."/>
            <person name="Morvezen R."/>
            <person name="Feron R."/>
            <person name="Wen M."/>
            <person name="Jouanno E."/>
            <person name="Herpin A."/>
            <person name="Schartl M."/>
            <person name="Postlethwait J."/>
            <person name="Schaerlinger B."/>
            <person name="Chardard D."/>
            <person name="Lecocq T."/>
            <person name="Poncet C."/>
            <person name="Jaffrelo L."/>
            <person name="Lampietro C."/>
            <person name="Guiguen Y."/>
        </authorList>
    </citation>
    <scope>NUCLEOTIDE SEQUENCE [LARGE SCALE GENOMIC DNA]</scope>
    <source>
        <tissue evidence="8">Blood</tissue>
    </source>
</reference>
<dbReference type="GO" id="GO:0015630">
    <property type="term" value="C:microtubule cytoskeleton"/>
    <property type="evidence" value="ECO:0007669"/>
    <property type="project" value="TreeGrafter"/>
</dbReference>
<evidence type="ECO:0000256" key="5">
    <source>
        <dbReference type="ARBA" id="ARBA00023212"/>
    </source>
</evidence>
<keyword evidence="4" id="KW-0597">Phosphoprotein</keyword>
<protein>
    <recommendedName>
        <fullName evidence="7">Cytoskeleton-associated protein 2 C-terminal domain-containing protein</fullName>
    </recommendedName>
</protein>
<comment type="similarity">
    <text evidence="2">Belongs to the CKAP2 family.</text>
</comment>
<dbReference type="EMBL" id="VHII01000016">
    <property type="protein sequence ID" value="KAF1378925.1"/>
    <property type="molecule type" value="Genomic_DNA"/>
</dbReference>
<accession>A0A6A5EJ16</accession>
<evidence type="ECO:0000256" key="1">
    <source>
        <dbReference type="ARBA" id="ARBA00004245"/>
    </source>
</evidence>
<dbReference type="AlphaFoldDB" id="A0A6A5EJ16"/>
<feature type="region of interest" description="Disordered" evidence="6">
    <location>
        <begin position="54"/>
        <end position="110"/>
    </location>
</feature>
<evidence type="ECO:0000256" key="4">
    <source>
        <dbReference type="ARBA" id="ARBA00022553"/>
    </source>
</evidence>
<keyword evidence="5" id="KW-0206">Cytoskeleton</keyword>
<proteinExistence type="inferred from homology"/>
<organism evidence="8 9">
    <name type="scientific">Perca fluviatilis</name>
    <name type="common">European perch</name>
    <dbReference type="NCBI Taxonomy" id="8168"/>
    <lineage>
        <taxon>Eukaryota</taxon>
        <taxon>Metazoa</taxon>
        <taxon>Chordata</taxon>
        <taxon>Craniata</taxon>
        <taxon>Vertebrata</taxon>
        <taxon>Euteleostomi</taxon>
        <taxon>Actinopterygii</taxon>
        <taxon>Neopterygii</taxon>
        <taxon>Teleostei</taxon>
        <taxon>Neoteleostei</taxon>
        <taxon>Acanthomorphata</taxon>
        <taxon>Eupercaria</taxon>
        <taxon>Perciformes</taxon>
        <taxon>Percoidei</taxon>
        <taxon>Percidae</taxon>
        <taxon>Percinae</taxon>
        <taxon>Perca</taxon>
    </lineage>
</organism>